<reference evidence="1 2" key="1">
    <citation type="submission" date="2021-01" db="EMBL/GenBank/DDBJ databases">
        <title>Genome public.</title>
        <authorList>
            <person name="Liu C."/>
            <person name="Sun Q."/>
        </authorList>
    </citation>
    <scope>NUCLEOTIDE SEQUENCE [LARGE SCALE GENOMIC DNA]</scope>
    <source>
        <strain evidence="1 2">YIM B02515</strain>
    </source>
</reference>
<keyword evidence="2" id="KW-1185">Reference proteome</keyword>
<evidence type="ECO:0000313" key="1">
    <source>
        <dbReference type="EMBL" id="MBL4935035.1"/>
    </source>
</evidence>
<gene>
    <name evidence="1" type="ORF">JK636_04600</name>
</gene>
<dbReference type="Proteomes" id="UP000632377">
    <property type="component" value="Unassembled WGS sequence"/>
</dbReference>
<name>A0ABS1T6V5_9CLOT</name>
<evidence type="ECO:0000313" key="2">
    <source>
        <dbReference type="Proteomes" id="UP000632377"/>
    </source>
</evidence>
<dbReference type="RefSeq" id="WP_202747656.1">
    <property type="nucleotide sequence ID" value="NZ_JAESWC010000002.1"/>
</dbReference>
<organism evidence="1 2">
    <name type="scientific">Clostridium rhizosphaerae</name>
    <dbReference type="NCBI Taxonomy" id="2803861"/>
    <lineage>
        <taxon>Bacteria</taxon>
        <taxon>Bacillati</taxon>
        <taxon>Bacillota</taxon>
        <taxon>Clostridia</taxon>
        <taxon>Eubacteriales</taxon>
        <taxon>Clostridiaceae</taxon>
        <taxon>Clostridium</taxon>
    </lineage>
</organism>
<accession>A0ABS1T6V5</accession>
<sequence>MMEEKIKGATKIYYQLLKGGEIKRTLNKDLYNLYANYSDVQETLKFMAEESKCDLLLTTDALYMIPRPENDIIGFNYKNDEDFKSVKDETDYYLGLYIITVIINEFFNSISPMEFISVNELVKKVERRLEAAASKDNAEDIENEYKYNIRSLKDAWFAKENIPGDKEERLGKQTWSFQYRYGCVRKMIIFMTNQELVMYSKEDDEIRPTQKLNDLMNYYFLDNRRKAEIESIFFDGIREDA</sequence>
<protein>
    <submittedName>
        <fullName evidence="1">Uncharacterized protein</fullName>
    </submittedName>
</protein>
<comment type="caution">
    <text evidence="1">The sequence shown here is derived from an EMBL/GenBank/DDBJ whole genome shotgun (WGS) entry which is preliminary data.</text>
</comment>
<dbReference type="InterPro" id="IPR045707">
    <property type="entry name" value="DUF6063"/>
</dbReference>
<dbReference type="Pfam" id="PF19539">
    <property type="entry name" value="DUF6063"/>
    <property type="match status" value="1"/>
</dbReference>
<proteinExistence type="predicted"/>
<dbReference type="EMBL" id="JAESWC010000002">
    <property type="protein sequence ID" value="MBL4935035.1"/>
    <property type="molecule type" value="Genomic_DNA"/>
</dbReference>